<dbReference type="Pfam" id="PF00106">
    <property type="entry name" value="adh_short"/>
    <property type="match status" value="1"/>
</dbReference>
<dbReference type="STRING" id="1666911.HLUCCA11_02825"/>
<feature type="domain" description="Ketoreductase" evidence="4">
    <location>
        <begin position="3"/>
        <end position="185"/>
    </location>
</feature>
<evidence type="ECO:0000313" key="5">
    <source>
        <dbReference type="EMBL" id="KPQ37390.1"/>
    </source>
</evidence>
<dbReference type="InterPro" id="IPR036291">
    <property type="entry name" value="NAD(P)-bd_dom_sf"/>
</dbReference>
<dbReference type="EMBL" id="LJZR01000002">
    <property type="protein sequence ID" value="KPQ37390.1"/>
    <property type="molecule type" value="Genomic_DNA"/>
</dbReference>
<evidence type="ECO:0000259" key="4">
    <source>
        <dbReference type="SMART" id="SM00822"/>
    </source>
</evidence>
<keyword evidence="2" id="KW-0560">Oxidoreductase</keyword>
<accession>A0A0P7ZQH5</accession>
<evidence type="ECO:0000256" key="3">
    <source>
        <dbReference type="RuleBase" id="RU000363"/>
    </source>
</evidence>
<dbReference type="PRINTS" id="PR00080">
    <property type="entry name" value="SDRFAMILY"/>
</dbReference>
<gene>
    <name evidence="5" type="ORF">HLUCCA11_02825</name>
</gene>
<evidence type="ECO:0000256" key="2">
    <source>
        <dbReference type="ARBA" id="ARBA00023002"/>
    </source>
</evidence>
<comment type="similarity">
    <text evidence="1 3">Belongs to the short-chain dehydrogenases/reductases (SDR) family.</text>
</comment>
<dbReference type="PRINTS" id="PR00081">
    <property type="entry name" value="GDHRDH"/>
</dbReference>
<comment type="caution">
    <text evidence="5">The sequence shown here is derived from an EMBL/GenBank/DDBJ whole genome shotgun (WGS) entry which is preliminary data.</text>
</comment>
<dbReference type="PIRSF" id="PIRSF000126">
    <property type="entry name" value="11-beta-HSD1"/>
    <property type="match status" value="1"/>
</dbReference>
<evidence type="ECO:0000313" key="6">
    <source>
        <dbReference type="Proteomes" id="UP000050465"/>
    </source>
</evidence>
<sequence length="262" mass="28174">MSSTALITGASSGIGLELAKVFAHHQHNLILVARSEDKLQALSQELSQTHGVKVTVLSHDLTNKSARQTLFDQVQQQGLTVDVLVNNAGYGDYNEFANSDWDKLEGMILLNVLATTHLTRLFLPPMLNRKAGKILNVSSTAAFQPGPMMAVYFATKAYVLSFSEAIAAETEDQGITVSTLCPGPTQSEFIGKSNMDHAGLANSMTIDKIPTAAEVAKFGYEALQKGEVVAVHGLSNKLMAFSTRLAPRGLLRKGVKQLMASN</sequence>
<organism evidence="5 6">
    <name type="scientific">Phormidesmis priestleyi Ana</name>
    <dbReference type="NCBI Taxonomy" id="1666911"/>
    <lineage>
        <taxon>Bacteria</taxon>
        <taxon>Bacillati</taxon>
        <taxon>Cyanobacteriota</taxon>
        <taxon>Cyanophyceae</taxon>
        <taxon>Leptolyngbyales</taxon>
        <taxon>Leptolyngbyaceae</taxon>
        <taxon>Phormidesmis</taxon>
    </lineage>
</organism>
<dbReference type="GO" id="GO:0016491">
    <property type="term" value="F:oxidoreductase activity"/>
    <property type="evidence" value="ECO:0007669"/>
    <property type="project" value="UniProtKB-KW"/>
</dbReference>
<proteinExistence type="inferred from homology"/>
<dbReference type="AlphaFoldDB" id="A0A0P7ZQH5"/>
<reference evidence="5 6" key="1">
    <citation type="submission" date="2015-09" db="EMBL/GenBank/DDBJ databases">
        <title>Identification and resolution of microdiversity through metagenomic sequencing of parallel consortia.</title>
        <authorList>
            <person name="Nelson W.C."/>
            <person name="Romine M.F."/>
            <person name="Lindemann S.R."/>
        </authorList>
    </citation>
    <scope>NUCLEOTIDE SEQUENCE [LARGE SCALE GENOMIC DNA]</scope>
    <source>
        <strain evidence="5">Ana</strain>
    </source>
</reference>
<dbReference type="PANTHER" id="PTHR44196">
    <property type="entry name" value="DEHYDROGENASE/REDUCTASE SDR FAMILY MEMBER 7B"/>
    <property type="match status" value="1"/>
</dbReference>
<dbReference type="PANTHER" id="PTHR44196:SF2">
    <property type="entry name" value="SHORT-CHAIN DEHYDROGENASE-RELATED"/>
    <property type="match status" value="1"/>
</dbReference>
<protein>
    <submittedName>
        <fullName evidence="5">Short-chain dehydrogenase</fullName>
    </submittedName>
</protein>
<dbReference type="SMART" id="SM00822">
    <property type="entry name" value="PKS_KR"/>
    <property type="match status" value="1"/>
</dbReference>
<dbReference type="SUPFAM" id="SSF51735">
    <property type="entry name" value="NAD(P)-binding Rossmann-fold domains"/>
    <property type="match status" value="1"/>
</dbReference>
<name>A0A0P7ZQH5_9CYAN</name>
<dbReference type="InterPro" id="IPR057326">
    <property type="entry name" value="KR_dom"/>
</dbReference>
<dbReference type="InterPro" id="IPR002347">
    <property type="entry name" value="SDR_fam"/>
</dbReference>
<dbReference type="Gene3D" id="3.40.50.720">
    <property type="entry name" value="NAD(P)-binding Rossmann-like Domain"/>
    <property type="match status" value="1"/>
</dbReference>
<evidence type="ECO:0000256" key="1">
    <source>
        <dbReference type="ARBA" id="ARBA00006484"/>
    </source>
</evidence>
<dbReference type="Proteomes" id="UP000050465">
    <property type="component" value="Unassembled WGS sequence"/>
</dbReference>
<dbReference type="GO" id="GO:0016020">
    <property type="term" value="C:membrane"/>
    <property type="evidence" value="ECO:0007669"/>
    <property type="project" value="TreeGrafter"/>
</dbReference>